<feature type="transmembrane region" description="Helical" evidence="6">
    <location>
        <begin position="203"/>
        <end position="223"/>
    </location>
</feature>
<gene>
    <name evidence="8" type="ORF">ACE41H_18805</name>
</gene>
<keyword evidence="3 6" id="KW-0812">Transmembrane</keyword>
<evidence type="ECO:0000256" key="4">
    <source>
        <dbReference type="ARBA" id="ARBA00022989"/>
    </source>
</evidence>
<keyword evidence="2" id="KW-1003">Cell membrane</keyword>
<sequence>MNKMGTVIGFTFRQKARTKSFIWTTIILALLLTIAMNIPFLISIFKGDEAGTTGGKQPVQVGLIANEYTTAAEELEQYSLTQSATPVQWTRYPGTNDHGLKTAIADEKVKGYVELVKPEGGGMFPLVRYTSVDDEPSQGVISLLQSGLQKAKAKAVAGDTLSPEQLAQITEPVAIDSREVSSAEAGGTDGAAAEADVGDINYAVIYVLMILFFTSAMMTGNMIAAEVTAEKSSRVMEILITSVAPLTQMFGKIIGIFFVGLLQIFVFGLVVAGNLMLPHNEAILGGFDMRLADLNFEMLIYGLIFYVLGYFLYGVLFAAVGSIVSRTEDLGQAVMPITMLSLVAFYIGIFNIGASDNMLVKVASYIPFTSPTVMLLRIGLDRAAAWEIWLSLVLLVVAILFFGWIAAKIYRTGVLMYGKRPTIKELRKAMKAYKI</sequence>
<dbReference type="Pfam" id="PF12698">
    <property type="entry name" value="ABC2_membrane_3"/>
    <property type="match status" value="1"/>
</dbReference>
<feature type="transmembrane region" description="Helical" evidence="6">
    <location>
        <begin position="330"/>
        <end position="350"/>
    </location>
</feature>
<comment type="caution">
    <text evidence="8">The sequence shown here is derived from an EMBL/GenBank/DDBJ whole genome shotgun (WGS) entry which is preliminary data.</text>
</comment>
<organism evidence="8 9">
    <name type="scientific">Paenibacillus enshidis</name>
    <dbReference type="NCBI Taxonomy" id="1458439"/>
    <lineage>
        <taxon>Bacteria</taxon>
        <taxon>Bacillati</taxon>
        <taxon>Bacillota</taxon>
        <taxon>Bacilli</taxon>
        <taxon>Bacillales</taxon>
        <taxon>Paenibacillaceae</taxon>
        <taxon>Paenibacillus</taxon>
    </lineage>
</organism>
<accession>A0ABV5AX81</accession>
<feature type="transmembrane region" description="Helical" evidence="6">
    <location>
        <begin position="386"/>
        <end position="410"/>
    </location>
</feature>
<evidence type="ECO:0000256" key="3">
    <source>
        <dbReference type="ARBA" id="ARBA00022692"/>
    </source>
</evidence>
<proteinExistence type="predicted"/>
<evidence type="ECO:0000259" key="7">
    <source>
        <dbReference type="Pfam" id="PF12698"/>
    </source>
</evidence>
<reference evidence="8 9" key="1">
    <citation type="submission" date="2024-09" db="EMBL/GenBank/DDBJ databases">
        <title>Paenibacillus zeirhizospherea sp. nov., isolated from surface of the maize (Zea mays) roots in a horticulture field, Hungary.</title>
        <authorList>
            <person name="Marton D."/>
            <person name="Farkas M."/>
            <person name="Bedics A."/>
            <person name="Toth E."/>
            <person name="Tancsics A."/>
            <person name="Boka K."/>
            <person name="Maroti G."/>
            <person name="Kriszt B."/>
            <person name="Cserhati M."/>
        </authorList>
    </citation>
    <scope>NUCLEOTIDE SEQUENCE [LARGE SCALE GENOMIC DNA]</scope>
    <source>
        <strain evidence="8 9">KCTC 33519</strain>
    </source>
</reference>
<feature type="transmembrane region" description="Helical" evidence="6">
    <location>
        <begin position="257"/>
        <end position="277"/>
    </location>
</feature>
<evidence type="ECO:0000256" key="2">
    <source>
        <dbReference type="ARBA" id="ARBA00022475"/>
    </source>
</evidence>
<protein>
    <submittedName>
        <fullName evidence="8">ABC transporter permease</fullName>
    </submittedName>
</protein>
<dbReference type="RefSeq" id="WP_375357100.1">
    <property type="nucleotide sequence ID" value="NZ_JBHHMI010000020.1"/>
</dbReference>
<dbReference type="InterPro" id="IPR051449">
    <property type="entry name" value="ABC-2_transporter_component"/>
</dbReference>
<comment type="subcellular location">
    <subcellularLocation>
        <location evidence="1">Cell membrane</location>
        <topology evidence="1">Multi-pass membrane protein</topology>
    </subcellularLocation>
</comment>
<dbReference type="PANTHER" id="PTHR30294:SF29">
    <property type="entry name" value="MULTIDRUG ABC TRANSPORTER PERMEASE YBHS-RELATED"/>
    <property type="match status" value="1"/>
</dbReference>
<evidence type="ECO:0000313" key="9">
    <source>
        <dbReference type="Proteomes" id="UP001580346"/>
    </source>
</evidence>
<evidence type="ECO:0000256" key="6">
    <source>
        <dbReference type="SAM" id="Phobius"/>
    </source>
</evidence>
<dbReference type="Proteomes" id="UP001580346">
    <property type="component" value="Unassembled WGS sequence"/>
</dbReference>
<feature type="transmembrane region" description="Helical" evidence="6">
    <location>
        <begin position="298"/>
        <end position="324"/>
    </location>
</feature>
<evidence type="ECO:0000313" key="8">
    <source>
        <dbReference type="EMBL" id="MFB5268818.1"/>
    </source>
</evidence>
<dbReference type="InterPro" id="IPR013525">
    <property type="entry name" value="ABC2_TM"/>
</dbReference>
<evidence type="ECO:0000256" key="5">
    <source>
        <dbReference type="ARBA" id="ARBA00023136"/>
    </source>
</evidence>
<dbReference type="EMBL" id="JBHHMI010000020">
    <property type="protein sequence ID" value="MFB5268818.1"/>
    <property type="molecule type" value="Genomic_DNA"/>
</dbReference>
<name>A0ABV5AX81_9BACL</name>
<feature type="domain" description="ABC-2 type transporter transmembrane" evidence="7">
    <location>
        <begin position="19"/>
        <end position="407"/>
    </location>
</feature>
<keyword evidence="4 6" id="KW-1133">Transmembrane helix</keyword>
<keyword evidence="9" id="KW-1185">Reference proteome</keyword>
<feature type="transmembrane region" description="Helical" evidence="6">
    <location>
        <begin position="21"/>
        <end position="45"/>
    </location>
</feature>
<evidence type="ECO:0000256" key="1">
    <source>
        <dbReference type="ARBA" id="ARBA00004651"/>
    </source>
</evidence>
<dbReference type="PANTHER" id="PTHR30294">
    <property type="entry name" value="MEMBRANE COMPONENT OF ABC TRANSPORTER YHHJ-RELATED"/>
    <property type="match status" value="1"/>
</dbReference>
<keyword evidence="5 6" id="KW-0472">Membrane</keyword>